<keyword evidence="11" id="KW-1185">Reference proteome</keyword>
<dbReference type="Gene3D" id="1.10.246.190">
    <property type="entry name" value="Autophagy protein Apg5, helix rich domain"/>
    <property type="match status" value="1"/>
</dbReference>
<feature type="domain" description="Autophagy protein ATG5 UblA" evidence="9">
    <location>
        <begin position="69"/>
        <end position="171"/>
    </location>
</feature>
<evidence type="ECO:0000256" key="3">
    <source>
        <dbReference type="ARBA" id="ARBA00022843"/>
    </source>
</evidence>
<dbReference type="GO" id="GO:0019776">
    <property type="term" value="F:Atg8-family ligase activity"/>
    <property type="evidence" value="ECO:0007669"/>
    <property type="project" value="TreeGrafter"/>
</dbReference>
<dbReference type="InterPro" id="IPR042526">
    <property type="entry name" value="Atg5_HR"/>
</dbReference>
<dbReference type="InterPro" id="IPR048940">
    <property type="entry name" value="ATG5_HBR"/>
</dbReference>
<dbReference type="Pfam" id="PF04106">
    <property type="entry name" value="ATG5_UblB"/>
    <property type="match status" value="1"/>
</dbReference>
<name>A0A8J4UYJ7_9MYCE</name>
<dbReference type="GO" id="GO:0034045">
    <property type="term" value="C:phagophore assembly site membrane"/>
    <property type="evidence" value="ECO:0007669"/>
    <property type="project" value="UniProtKB-SubCell"/>
</dbReference>
<evidence type="ECO:0000259" key="9">
    <source>
        <dbReference type="Pfam" id="PF20638"/>
    </source>
</evidence>
<dbReference type="GO" id="GO:0061908">
    <property type="term" value="C:phagophore"/>
    <property type="evidence" value="ECO:0007669"/>
    <property type="project" value="TreeGrafter"/>
</dbReference>
<evidence type="ECO:0000259" key="7">
    <source>
        <dbReference type="Pfam" id="PF04106"/>
    </source>
</evidence>
<keyword evidence="3 5" id="KW-0832">Ubl conjugation</keyword>
<dbReference type="GO" id="GO:0000422">
    <property type="term" value="P:autophagy of mitochondrion"/>
    <property type="evidence" value="ECO:0007669"/>
    <property type="project" value="TreeGrafter"/>
</dbReference>
<proteinExistence type="inferred from homology"/>
<comment type="subcellular location">
    <subcellularLocation>
        <location evidence="5">Preautophagosomal structure membrane</location>
        <topology evidence="5">Peripheral membrane protein</topology>
    </subcellularLocation>
</comment>
<keyword evidence="4 5" id="KW-0072">Autophagy</keyword>
<evidence type="ECO:0000313" key="11">
    <source>
        <dbReference type="Proteomes" id="UP000695562"/>
    </source>
</evidence>
<sequence>MSILNSLISIVSLNSQKHSIAYSSASFSNGDNFGLNHVSKLNKQTNTQTHNGPTITEMSFFDEEIKKSIWDGKIPIIFTLSPNDLTSHIPPSPYSLMAPRNSYFPLITNVVKEHFKSSTLVLADEMWLEYNGVPIKWHIPIGVLYDSLVGGNNKTSEDDPNQGYWNLVVHFQSYPDKILKCPNEEYIKTHYKNVLKEANYIKQGDITKLNNLNINQTNELWDGLKYHDYDKFWSINKKFYPNSTKEYKYIPIRIIYNCKPPVQELIPVFDENGEETTLQMLFNFIPFQNVENILGNSNSSSNSNSNNNDDNDDNNNNNVSKSDQVKEIDSKFKTLFDYLNSGVKYKIQGIEPDLSSSVVWLNEFFGYPDNFLYIVLLDPISK</sequence>
<dbReference type="Pfam" id="PF20638">
    <property type="entry name" value="ATG5_UblA"/>
    <property type="match status" value="1"/>
</dbReference>
<dbReference type="InterPro" id="IPR042527">
    <property type="entry name" value="Atg5_UblA_dom_sf"/>
</dbReference>
<feature type="domain" description="Autophagy protein ATG5 UblB" evidence="7">
    <location>
        <begin position="249"/>
        <end position="376"/>
    </location>
</feature>
<dbReference type="GO" id="GO:0006995">
    <property type="term" value="P:cellular response to nitrogen starvation"/>
    <property type="evidence" value="ECO:0007669"/>
    <property type="project" value="TreeGrafter"/>
</dbReference>
<dbReference type="PANTHER" id="PTHR13040">
    <property type="entry name" value="AUTOPHAGY PROTEIN 5"/>
    <property type="match status" value="1"/>
</dbReference>
<accession>A0A8J4UYJ7</accession>
<dbReference type="Proteomes" id="UP000695562">
    <property type="component" value="Unassembled WGS sequence"/>
</dbReference>
<protein>
    <recommendedName>
        <fullName evidence="5">Autophagy protein 5</fullName>
    </recommendedName>
</protein>
<dbReference type="InterPro" id="IPR048318">
    <property type="entry name" value="ATG5_UblB"/>
</dbReference>
<dbReference type="GO" id="GO:0034274">
    <property type="term" value="C:Atg12-Atg5-Atg16 complex"/>
    <property type="evidence" value="ECO:0007669"/>
    <property type="project" value="TreeGrafter"/>
</dbReference>
<dbReference type="GO" id="GO:0044233">
    <property type="term" value="C:mitochondria-associated endoplasmic reticulum membrane contact site"/>
    <property type="evidence" value="ECO:0007669"/>
    <property type="project" value="TreeGrafter"/>
</dbReference>
<dbReference type="AlphaFoldDB" id="A0A8J4UYJ7"/>
<dbReference type="InterPro" id="IPR048939">
    <property type="entry name" value="ATG5_UblA"/>
</dbReference>
<dbReference type="OrthoDB" id="272162at2759"/>
<dbReference type="Gene3D" id="3.10.20.90">
    <property type="entry name" value="Phosphatidylinositol 3-kinase Catalytic Subunit, Chain A, domain 1"/>
    <property type="match status" value="1"/>
</dbReference>
<keyword evidence="5" id="KW-0472">Membrane</keyword>
<comment type="similarity">
    <text evidence="1 5">Belongs to the ATG5 family.</text>
</comment>
<comment type="function">
    <text evidence="5">Involved in autophagic vesicle formation.</text>
</comment>
<reference evidence="10" key="1">
    <citation type="submission" date="2020-01" db="EMBL/GenBank/DDBJ databases">
        <title>Development of genomics and gene disruption for Polysphondylium violaceum indicates a role for the polyketide synthase stlB in stalk morphogenesis.</title>
        <authorList>
            <person name="Narita B."/>
            <person name="Kawabe Y."/>
            <person name="Kin K."/>
            <person name="Saito T."/>
            <person name="Gibbs R."/>
            <person name="Kuspa A."/>
            <person name="Muzny D."/>
            <person name="Queller D."/>
            <person name="Richards S."/>
            <person name="Strassman J."/>
            <person name="Sucgang R."/>
            <person name="Worley K."/>
            <person name="Schaap P."/>
        </authorList>
    </citation>
    <scope>NUCLEOTIDE SEQUENCE</scope>
    <source>
        <strain evidence="10">QSvi11</strain>
    </source>
</reference>
<evidence type="ECO:0000256" key="2">
    <source>
        <dbReference type="ARBA" id="ARBA00022499"/>
    </source>
</evidence>
<dbReference type="EMBL" id="AJWJ01000238">
    <property type="protein sequence ID" value="KAF2072930.1"/>
    <property type="molecule type" value="Genomic_DNA"/>
</dbReference>
<dbReference type="GO" id="GO:0005776">
    <property type="term" value="C:autophagosome"/>
    <property type="evidence" value="ECO:0007669"/>
    <property type="project" value="TreeGrafter"/>
</dbReference>
<evidence type="ECO:0000313" key="10">
    <source>
        <dbReference type="EMBL" id="KAF2072930.1"/>
    </source>
</evidence>
<keyword evidence="2 5" id="KW-1017">Isopeptide bond</keyword>
<feature type="compositionally biased region" description="Low complexity" evidence="6">
    <location>
        <begin position="296"/>
        <end position="318"/>
    </location>
</feature>
<evidence type="ECO:0000256" key="4">
    <source>
        <dbReference type="ARBA" id="ARBA00023006"/>
    </source>
</evidence>
<feature type="domain" description="Autophagy protein ATG5 alpha-helical bundle region" evidence="8">
    <location>
        <begin position="185"/>
        <end position="241"/>
    </location>
</feature>
<feature type="region of interest" description="Disordered" evidence="6">
    <location>
        <begin position="296"/>
        <end position="323"/>
    </location>
</feature>
<evidence type="ECO:0000259" key="8">
    <source>
        <dbReference type="Pfam" id="PF20637"/>
    </source>
</evidence>
<comment type="caution">
    <text evidence="10">The sequence shown here is derived from an EMBL/GenBank/DDBJ whole genome shotgun (WGS) entry which is preliminary data.</text>
</comment>
<dbReference type="Pfam" id="PF20637">
    <property type="entry name" value="ATG5_HBR"/>
    <property type="match status" value="1"/>
</dbReference>
<dbReference type="Gene3D" id="3.10.20.620">
    <property type="match status" value="1"/>
</dbReference>
<comment type="subunit">
    <text evidence="5">Conjugated with ATG12.</text>
</comment>
<dbReference type="InterPro" id="IPR007239">
    <property type="entry name" value="Atg5"/>
</dbReference>
<gene>
    <name evidence="10" type="ORF">CYY_005752</name>
</gene>
<evidence type="ECO:0000256" key="6">
    <source>
        <dbReference type="SAM" id="MobiDB-lite"/>
    </source>
</evidence>
<evidence type="ECO:0000256" key="5">
    <source>
        <dbReference type="RuleBase" id="RU361202"/>
    </source>
</evidence>
<dbReference type="GO" id="GO:0034727">
    <property type="term" value="P:piecemeal microautophagy of the nucleus"/>
    <property type="evidence" value="ECO:0007669"/>
    <property type="project" value="TreeGrafter"/>
</dbReference>
<organism evidence="10 11">
    <name type="scientific">Polysphondylium violaceum</name>
    <dbReference type="NCBI Taxonomy" id="133409"/>
    <lineage>
        <taxon>Eukaryota</taxon>
        <taxon>Amoebozoa</taxon>
        <taxon>Evosea</taxon>
        <taxon>Eumycetozoa</taxon>
        <taxon>Dictyostelia</taxon>
        <taxon>Dictyosteliales</taxon>
        <taxon>Dictyosteliaceae</taxon>
        <taxon>Polysphondylium</taxon>
    </lineage>
</organism>
<dbReference type="PANTHER" id="PTHR13040:SF2">
    <property type="entry name" value="AUTOPHAGY PROTEIN 5"/>
    <property type="match status" value="1"/>
</dbReference>
<evidence type="ECO:0000256" key="1">
    <source>
        <dbReference type="ARBA" id="ARBA00006910"/>
    </source>
</evidence>